<keyword evidence="3" id="KW-1185">Reference proteome</keyword>
<evidence type="ECO:0000313" key="2">
    <source>
        <dbReference type="EMBL" id="TWI86038.1"/>
    </source>
</evidence>
<dbReference type="OrthoDB" id="256753at2"/>
<evidence type="ECO:0000259" key="1">
    <source>
        <dbReference type="Pfam" id="PF10005"/>
    </source>
</evidence>
<proteinExistence type="predicted"/>
<dbReference type="Proteomes" id="UP000320593">
    <property type="component" value="Unassembled WGS sequence"/>
</dbReference>
<gene>
    <name evidence="2" type="ORF">JM93_02745</name>
</gene>
<dbReference type="Pfam" id="PF10005">
    <property type="entry name" value="Zn_ribbon_DZR_6"/>
    <property type="match status" value="1"/>
</dbReference>
<dbReference type="EMBL" id="VLLF01000006">
    <property type="protein sequence ID" value="TWI86038.1"/>
    <property type="molecule type" value="Genomic_DNA"/>
</dbReference>
<organism evidence="2 3">
    <name type="scientific">Roseibium hamelinense</name>
    <dbReference type="NCBI Taxonomy" id="150831"/>
    <lineage>
        <taxon>Bacteria</taxon>
        <taxon>Pseudomonadati</taxon>
        <taxon>Pseudomonadota</taxon>
        <taxon>Alphaproteobacteria</taxon>
        <taxon>Hyphomicrobiales</taxon>
        <taxon>Stappiaceae</taxon>
        <taxon>Roseibium</taxon>
    </lineage>
</organism>
<name>A0A562SYG1_9HYPH</name>
<dbReference type="Pfam" id="PF15887">
    <property type="entry name" value="Peptidase_Mx"/>
    <property type="match status" value="1"/>
</dbReference>
<dbReference type="InterPro" id="IPR031321">
    <property type="entry name" value="UCP012641"/>
</dbReference>
<dbReference type="InterPro" id="IPR011201">
    <property type="entry name" value="Zinc-ribbon_6_bact"/>
</dbReference>
<protein>
    <recommendedName>
        <fullName evidence="1">Zinc-ribbon domain-containing protein</fullName>
    </recommendedName>
</protein>
<evidence type="ECO:0000313" key="3">
    <source>
        <dbReference type="Proteomes" id="UP000320593"/>
    </source>
</evidence>
<sequence>MRLYKCPQCRGTVYFENLACTCGTELFYDPDADEMRDSAPACENRDQISCNWATCGGRFLCASCQMTITTPDIGLEENQELWKISEAAKRWVLANLISIGWFSAGDPGPRPSFDLLAERGTFGRSQPVMGHADGHIVIDVAEADPTEIVRRRENLSEPYRTMLGHFRHEIAHFLFIRLSDETAFLPEFHALFGDEATDYGSALDNYYAQGPASNWRDNYITAYASSHPHEDWAETASHVLHLWDVIDSARAVGMAVQRQSPPAPREMDWLSEALDLGIALNHVNRSMGLEDLYPFVISPVVRQKLEMASRFLIRPARHSW</sequence>
<accession>A0A562SYG1</accession>
<comment type="caution">
    <text evidence="2">The sequence shown here is derived from an EMBL/GenBank/DDBJ whole genome shotgun (WGS) entry which is preliminary data.</text>
</comment>
<reference evidence="2 3" key="1">
    <citation type="submission" date="2019-07" db="EMBL/GenBank/DDBJ databases">
        <title>Genomic Encyclopedia of Archaeal and Bacterial Type Strains, Phase II (KMG-II): from individual species to whole genera.</title>
        <authorList>
            <person name="Goeker M."/>
        </authorList>
    </citation>
    <scope>NUCLEOTIDE SEQUENCE [LARGE SCALE GENOMIC DNA]</scope>
    <source>
        <strain evidence="2 3">ATCC BAA-252</strain>
    </source>
</reference>
<dbReference type="AlphaFoldDB" id="A0A562SYG1"/>
<feature type="domain" description="Zinc-ribbon" evidence="1">
    <location>
        <begin position="3"/>
        <end position="36"/>
    </location>
</feature>
<dbReference type="Gene3D" id="3.40.390.70">
    <property type="match status" value="1"/>
</dbReference>